<evidence type="ECO:0000313" key="2">
    <source>
        <dbReference type="Proteomes" id="UP000789570"/>
    </source>
</evidence>
<evidence type="ECO:0000313" key="1">
    <source>
        <dbReference type="EMBL" id="CAG8478568.1"/>
    </source>
</evidence>
<reference evidence="1" key="1">
    <citation type="submission" date="2021-06" db="EMBL/GenBank/DDBJ databases">
        <authorList>
            <person name="Kallberg Y."/>
            <person name="Tangrot J."/>
            <person name="Rosling A."/>
        </authorList>
    </citation>
    <scope>NUCLEOTIDE SEQUENCE</scope>
    <source>
        <strain evidence="1">UK204</strain>
    </source>
</reference>
<dbReference type="AlphaFoldDB" id="A0A9N8Z9K4"/>
<name>A0A9N8Z9K4_9GLOM</name>
<gene>
    <name evidence="1" type="ORF">FCALED_LOCUS2591</name>
</gene>
<dbReference type="Proteomes" id="UP000789570">
    <property type="component" value="Unassembled WGS sequence"/>
</dbReference>
<proteinExistence type="predicted"/>
<sequence>MARRLHWSGILLLENHISLNKLNIIPPSDCVTMRCNRVHSEEDGQRSRTSLKCLVMGHNTLMTCNPSFGIKMLQWNELAVFFAKSIYRYYTRSFVFTSNNLDLSGTSNFTEV</sequence>
<keyword evidence="2" id="KW-1185">Reference proteome</keyword>
<accession>A0A9N8Z9K4</accession>
<organism evidence="1 2">
    <name type="scientific">Funneliformis caledonium</name>
    <dbReference type="NCBI Taxonomy" id="1117310"/>
    <lineage>
        <taxon>Eukaryota</taxon>
        <taxon>Fungi</taxon>
        <taxon>Fungi incertae sedis</taxon>
        <taxon>Mucoromycota</taxon>
        <taxon>Glomeromycotina</taxon>
        <taxon>Glomeromycetes</taxon>
        <taxon>Glomerales</taxon>
        <taxon>Glomeraceae</taxon>
        <taxon>Funneliformis</taxon>
    </lineage>
</organism>
<protein>
    <submittedName>
        <fullName evidence="1">7532_t:CDS:1</fullName>
    </submittedName>
</protein>
<dbReference type="EMBL" id="CAJVPQ010000405">
    <property type="protein sequence ID" value="CAG8478568.1"/>
    <property type="molecule type" value="Genomic_DNA"/>
</dbReference>
<comment type="caution">
    <text evidence="1">The sequence shown here is derived from an EMBL/GenBank/DDBJ whole genome shotgun (WGS) entry which is preliminary data.</text>
</comment>